<accession>A0ABT6WZT6</accession>
<organism evidence="1 2">
    <name type="scientific">Actinoplanes sandaracinus</name>
    <dbReference type="NCBI Taxonomy" id="3045177"/>
    <lineage>
        <taxon>Bacteria</taxon>
        <taxon>Bacillati</taxon>
        <taxon>Actinomycetota</taxon>
        <taxon>Actinomycetes</taxon>
        <taxon>Micromonosporales</taxon>
        <taxon>Micromonosporaceae</taxon>
        <taxon>Actinoplanes</taxon>
    </lineage>
</organism>
<gene>
    <name evidence="1" type="ORF">QLQ12_41660</name>
</gene>
<dbReference type="Proteomes" id="UP001241758">
    <property type="component" value="Unassembled WGS sequence"/>
</dbReference>
<dbReference type="EMBL" id="JASCTH010000040">
    <property type="protein sequence ID" value="MDI6105111.1"/>
    <property type="molecule type" value="Genomic_DNA"/>
</dbReference>
<dbReference type="InterPro" id="IPR013078">
    <property type="entry name" value="His_Pase_superF_clade-1"/>
</dbReference>
<evidence type="ECO:0000313" key="1">
    <source>
        <dbReference type="EMBL" id="MDI6105111.1"/>
    </source>
</evidence>
<name>A0ABT6WZT6_9ACTN</name>
<dbReference type="Pfam" id="PF00300">
    <property type="entry name" value="His_Phos_1"/>
    <property type="match status" value="1"/>
</dbReference>
<proteinExistence type="predicted"/>
<keyword evidence="2" id="KW-1185">Reference proteome</keyword>
<dbReference type="CDD" id="cd07067">
    <property type="entry name" value="HP_PGM_like"/>
    <property type="match status" value="1"/>
</dbReference>
<dbReference type="SUPFAM" id="SSF53254">
    <property type="entry name" value="Phosphoglycerate mutase-like"/>
    <property type="match status" value="1"/>
</dbReference>
<evidence type="ECO:0000313" key="2">
    <source>
        <dbReference type="Proteomes" id="UP001241758"/>
    </source>
</evidence>
<reference evidence="1 2" key="1">
    <citation type="submission" date="2023-05" db="EMBL/GenBank/DDBJ databases">
        <title>Actinoplanes sp. NEAU-A12 genome sequencing.</title>
        <authorList>
            <person name="Wang Z.-S."/>
        </authorList>
    </citation>
    <scope>NUCLEOTIDE SEQUENCE [LARGE SCALE GENOMIC DNA]</scope>
    <source>
        <strain evidence="1 2">NEAU-A12</strain>
    </source>
</reference>
<dbReference type="Gene3D" id="3.40.50.1240">
    <property type="entry name" value="Phosphoglycerate mutase-like"/>
    <property type="match status" value="1"/>
</dbReference>
<sequence>MPIEIVFETHALSEDNERGIATGWLPGRRCEQGRANAADMGRRRRDSGIDAVFTSDLRRAAETAEIAFGDTGIPILYDWRLRECDFGTRNGSPGGVGVVGGDGGRLWLMPGRPKFDSPSGVAVLPSCHGYWRDEVPRDGPASRPRPAAMAPVGPGSGAYGCGAVGGRVFLGWLLRRWVRVCRRGPGPAVRGSRGTHP</sequence>
<dbReference type="InterPro" id="IPR029033">
    <property type="entry name" value="His_PPase_superfam"/>
</dbReference>
<dbReference type="RefSeq" id="WP_282766576.1">
    <property type="nucleotide sequence ID" value="NZ_JASCTH010000040.1"/>
</dbReference>
<protein>
    <submittedName>
        <fullName evidence="1">Histidine phosphatase family protein</fullName>
    </submittedName>
</protein>
<comment type="caution">
    <text evidence="1">The sequence shown here is derived from an EMBL/GenBank/DDBJ whole genome shotgun (WGS) entry which is preliminary data.</text>
</comment>